<organism evidence="1 2">
    <name type="scientific">Artomyces pyxidatus</name>
    <dbReference type="NCBI Taxonomy" id="48021"/>
    <lineage>
        <taxon>Eukaryota</taxon>
        <taxon>Fungi</taxon>
        <taxon>Dikarya</taxon>
        <taxon>Basidiomycota</taxon>
        <taxon>Agaricomycotina</taxon>
        <taxon>Agaricomycetes</taxon>
        <taxon>Russulales</taxon>
        <taxon>Auriscalpiaceae</taxon>
        <taxon>Artomyces</taxon>
    </lineage>
</organism>
<accession>A0ACB8T6V7</accession>
<comment type="caution">
    <text evidence="1">The sequence shown here is derived from an EMBL/GenBank/DDBJ whole genome shotgun (WGS) entry which is preliminary data.</text>
</comment>
<dbReference type="Proteomes" id="UP000814140">
    <property type="component" value="Unassembled WGS sequence"/>
</dbReference>
<keyword evidence="2" id="KW-1185">Reference proteome</keyword>
<reference evidence="1" key="2">
    <citation type="journal article" date="2022" name="New Phytol.">
        <title>Evolutionary transition to the ectomycorrhizal habit in the genomes of a hyperdiverse lineage of mushroom-forming fungi.</title>
        <authorList>
            <person name="Looney B."/>
            <person name="Miyauchi S."/>
            <person name="Morin E."/>
            <person name="Drula E."/>
            <person name="Courty P.E."/>
            <person name="Kohler A."/>
            <person name="Kuo A."/>
            <person name="LaButti K."/>
            <person name="Pangilinan J."/>
            <person name="Lipzen A."/>
            <person name="Riley R."/>
            <person name="Andreopoulos W."/>
            <person name="He G."/>
            <person name="Johnson J."/>
            <person name="Nolan M."/>
            <person name="Tritt A."/>
            <person name="Barry K.W."/>
            <person name="Grigoriev I.V."/>
            <person name="Nagy L.G."/>
            <person name="Hibbett D."/>
            <person name="Henrissat B."/>
            <person name="Matheny P.B."/>
            <person name="Labbe J."/>
            <person name="Martin F.M."/>
        </authorList>
    </citation>
    <scope>NUCLEOTIDE SEQUENCE</scope>
    <source>
        <strain evidence="1">HHB10654</strain>
    </source>
</reference>
<evidence type="ECO:0000313" key="1">
    <source>
        <dbReference type="EMBL" id="KAI0064247.1"/>
    </source>
</evidence>
<dbReference type="EMBL" id="MU277199">
    <property type="protein sequence ID" value="KAI0064247.1"/>
    <property type="molecule type" value="Genomic_DNA"/>
</dbReference>
<reference evidence="1" key="1">
    <citation type="submission" date="2021-03" db="EMBL/GenBank/DDBJ databases">
        <authorList>
            <consortium name="DOE Joint Genome Institute"/>
            <person name="Ahrendt S."/>
            <person name="Looney B.P."/>
            <person name="Miyauchi S."/>
            <person name="Morin E."/>
            <person name="Drula E."/>
            <person name="Courty P.E."/>
            <person name="Chicoki N."/>
            <person name="Fauchery L."/>
            <person name="Kohler A."/>
            <person name="Kuo A."/>
            <person name="Labutti K."/>
            <person name="Pangilinan J."/>
            <person name="Lipzen A."/>
            <person name="Riley R."/>
            <person name="Andreopoulos W."/>
            <person name="He G."/>
            <person name="Johnson J."/>
            <person name="Barry K.W."/>
            <person name="Grigoriev I.V."/>
            <person name="Nagy L."/>
            <person name="Hibbett D."/>
            <person name="Henrissat B."/>
            <person name="Matheny P.B."/>
            <person name="Labbe J."/>
            <person name="Martin F."/>
        </authorList>
    </citation>
    <scope>NUCLEOTIDE SEQUENCE</scope>
    <source>
        <strain evidence="1">HHB10654</strain>
    </source>
</reference>
<evidence type="ECO:0000313" key="2">
    <source>
        <dbReference type="Proteomes" id="UP000814140"/>
    </source>
</evidence>
<protein>
    <submittedName>
        <fullName evidence="1">Uncharacterized protein</fullName>
    </submittedName>
</protein>
<proteinExistence type="predicted"/>
<sequence length="551" mass="59845">MTTRRSSAKFQPAPPVPQTPPPTTPDAADQTQTSPPTEDVTMEEDDTSTVIPEMTSPNPFAPISPYIFNARLTRTPRPSTPATASAPSISTLHEGLNASIHAPTPAETAQRLPSLQMHLNLNFGGPNEDDDDPVDDYNPVSPASDATVTPAPNQPPAPTPPTPTSAASVARERLRSRATASERIPRSTPTPTAHRRTMEFTPGPLPVVHDLFPEAALELLDTDLAQDWCKVPGAKLIARPFDIYPCDIANQVATADVLRQVVTAITGAKDVQVAYPVLGSTVTIQDDTPKSFLIFDISPEHAATLLGQQVWSCERITFRTMTLTPTLPKLLFTLGGFSATTTPARLRKILLKQWSTPQAGERLLEVIQPPLVTLPDEPAQAPPPTESQLFDLLQAIAVDCIPVKLAGAAVSHRFNVIAPNMTLTNPDHWYCLVDALQSMRYSDSLQGTGALLPPVRCSLCKADDHPRGLCPFPVTPGWLGGSRRYPGSNPGPPTSSRYQGNPNQHWSRGNQYDDRRDDYRSDRRGGGGGPPRGPWHEDRNAQHPNDRPYRA</sequence>
<gene>
    <name evidence="1" type="ORF">BV25DRAFT_1837036</name>
</gene>
<name>A0ACB8T6V7_9AGAM</name>